<dbReference type="OrthoDB" id="2290219at2759"/>
<accession>A0A2Z7CT87</accession>
<evidence type="ECO:0000256" key="1">
    <source>
        <dbReference type="SAM" id="MobiDB-lite"/>
    </source>
</evidence>
<dbReference type="Proteomes" id="UP000250235">
    <property type="component" value="Unassembled WGS sequence"/>
</dbReference>
<gene>
    <name evidence="2" type="ORF">F511_42946</name>
</gene>
<evidence type="ECO:0000313" key="3">
    <source>
        <dbReference type="Proteomes" id="UP000250235"/>
    </source>
</evidence>
<protein>
    <submittedName>
        <fullName evidence="2">Uncharacterized protein</fullName>
    </submittedName>
</protein>
<keyword evidence="3" id="KW-1185">Reference proteome</keyword>
<evidence type="ECO:0000313" key="2">
    <source>
        <dbReference type="EMBL" id="KZV49157.1"/>
    </source>
</evidence>
<feature type="region of interest" description="Disordered" evidence="1">
    <location>
        <begin position="150"/>
        <end position="179"/>
    </location>
</feature>
<dbReference type="EMBL" id="KQ993310">
    <property type="protein sequence ID" value="KZV49157.1"/>
    <property type="molecule type" value="Genomic_DNA"/>
</dbReference>
<sequence length="278" mass="31681">MEQLAITPIHAKSNAVKQAHMRTLALSYNYNNEVLRNTDPKTCYTTMHKISGTVAQNLRIGSYELNQICPTLLTVEGSKQSTRLHKGDVSQSLQASRKLPKALLNEASQQEKSSATTLTSIRAVYRRQSEKISRLLNGMVQLLERFLEQSSQSGEQSSNRAPRPEDPQERFMLQRPHEFKGSTNPMEAKSWIMSLEDIFEYLRMPELERAICAVFMLRGDARICWEGAKLTRRGLKRWCICAGSGNAKLLEFEAFELSLCERSAASVQRYRRSGDYRI</sequence>
<reference evidence="2 3" key="1">
    <citation type="journal article" date="2015" name="Proc. Natl. Acad. Sci. U.S.A.">
        <title>The resurrection genome of Boea hygrometrica: A blueprint for survival of dehydration.</title>
        <authorList>
            <person name="Xiao L."/>
            <person name="Yang G."/>
            <person name="Zhang L."/>
            <person name="Yang X."/>
            <person name="Zhao S."/>
            <person name="Ji Z."/>
            <person name="Zhou Q."/>
            <person name="Hu M."/>
            <person name="Wang Y."/>
            <person name="Chen M."/>
            <person name="Xu Y."/>
            <person name="Jin H."/>
            <person name="Xiao X."/>
            <person name="Hu G."/>
            <person name="Bao F."/>
            <person name="Hu Y."/>
            <person name="Wan P."/>
            <person name="Li L."/>
            <person name="Deng X."/>
            <person name="Kuang T."/>
            <person name="Xiang C."/>
            <person name="Zhu J.K."/>
            <person name="Oliver M.J."/>
            <person name="He Y."/>
        </authorList>
    </citation>
    <scope>NUCLEOTIDE SEQUENCE [LARGE SCALE GENOMIC DNA]</scope>
    <source>
        <strain evidence="3">cv. XS01</strain>
    </source>
</reference>
<proteinExistence type="predicted"/>
<name>A0A2Z7CT87_9LAMI</name>
<organism evidence="2 3">
    <name type="scientific">Dorcoceras hygrometricum</name>
    <dbReference type="NCBI Taxonomy" id="472368"/>
    <lineage>
        <taxon>Eukaryota</taxon>
        <taxon>Viridiplantae</taxon>
        <taxon>Streptophyta</taxon>
        <taxon>Embryophyta</taxon>
        <taxon>Tracheophyta</taxon>
        <taxon>Spermatophyta</taxon>
        <taxon>Magnoliopsida</taxon>
        <taxon>eudicotyledons</taxon>
        <taxon>Gunneridae</taxon>
        <taxon>Pentapetalae</taxon>
        <taxon>asterids</taxon>
        <taxon>lamiids</taxon>
        <taxon>Lamiales</taxon>
        <taxon>Gesneriaceae</taxon>
        <taxon>Didymocarpoideae</taxon>
        <taxon>Trichosporeae</taxon>
        <taxon>Loxocarpinae</taxon>
        <taxon>Dorcoceras</taxon>
    </lineage>
</organism>
<dbReference type="AlphaFoldDB" id="A0A2Z7CT87"/>